<dbReference type="CDD" id="cd00160">
    <property type="entry name" value="RhoGEF"/>
    <property type="match status" value="1"/>
</dbReference>
<dbReference type="PANTHER" id="PTHR45818:SF3">
    <property type="entry name" value="PROTEIN VAV"/>
    <property type="match status" value="1"/>
</dbReference>
<dbReference type="Gene3D" id="2.40.50.90">
    <property type="match status" value="1"/>
</dbReference>
<evidence type="ECO:0000313" key="6">
    <source>
        <dbReference type="EMBL" id="CAG5113206.1"/>
    </source>
</evidence>
<dbReference type="Gene3D" id="2.30.30.140">
    <property type="match status" value="7"/>
</dbReference>
<dbReference type="Proteomes" id="UP001158576">
    <property type="component" value="Chromosome 2"/>
</dbReference>
<feature type="domain" description="DH" evidence="4">
    <location>
        <begin position="268"/>
        <end position="456"/>
    </location>
</feature>
<dbReference type="SMART" id="SM00325">
    <property type="entry name" value="RhoGEF"/>
    <property type="match status" value="1"/>
</dbReference>
<evidence type="ECO:0000259" key="4">
    <source>
        <dbReference type="PROSITE" id="PS50010"/>
    </source>
</evidence>
<feature type="region of interest" description="Disordered" evidence="2">
    <location>
        <begin position="2605"/>
        <end position="2660"/>
    </location>
</feature>
<feature type="region of interest" description="Disordered" evidence="2">
    <location>
        <begin position="1879"/>
        <end position="1981"/>
    </location>
</feature>
<dbReference type="Pfam" id="PF00621">
    <property type="entry name" value="RhoGEF"/>
    <property type="match status" value="1"/>
</dbReference>
<feature type="compositionally biased region" description="Basic and acidic residues" evidence="2">
    <location>
        <begin position="1897"/>
        <end position="1911"/>
    </location>
</feature>
<gene>
    <name evidence="6" type="ORF">OKIOD_LOCUS16098</name>
</gene>
<feature type="domain" description="Tudor" evidence="5">
    <location>
        <begin position="1749"/>
        <end position="1807"/>
    </location>
</feature>
<feature type="compositionally biased region" description="Polar residues" evidence="2">
    <location>
        <begin position="2635"/>
        <end position="2645"/>
    </location>
</feature>
<protein>
    <submittedName>
        <fullName evidence="6">Oidioi.mRNA.OKI2018_I69.chr2.g7333.t1.cds</fullName>
    </submittedName>
</protein>
<dbReference type="EMBL" id="OU015567">
    <property type="protein sequence ID" value="CAG5113206.1"/>
    <property type="molecule type" value="Genomic_DNA"/>
</dbReference>
<dbReference type="PANTHER" id="PTHR45818">
    <property type="entry name" value="PROTEIN VAV"/>
    <property type="match status" value="1"/>
</dbReference>
<dbReference type="SMART" id="SM00333">
    <property type="entry name" value="TUDOR"/>
    <property type="match status" value="7"/>
</dbReference>
<evidence type="ECO:0000259" key="5">
    <source>
        <dbReference type="PROSITE" id="PS50304"/>
    </source>
</evidence>
<dbReference type="Pfam" id="PF00017">
    <property type="entry name" value="SH2"/>
    <property type="match status" value="1"/>
</dbReference>
<dbReference type="Pfam" id="PF00567">
    <property type="entry name" value="TUDOR"/>
    <property type="match status" value="4"/>
</dbReference>
<dbReference type="InterPro" id="IPR035437">
    <property type="entry name" value="SNase_OB-fold_sf"/>
</dbReference>
<feature type="region of interest" description="Disordered" evidence="2">
    <location>
        <begin position="1447"/>
        <end position="1495"/>
    </location>
</feature>
<dbReference type="InterPro" id="IPR002999">
    <property type="entry name" value="Tudor"/>
</dbReference>
<accession>A0ABN7T9I8</accession>
<feature type="compositionally biased region" description="Basic and acidic residues" evidence="2">
    <location>
        <begin position="1457"/>
        <end position="1467"/>
    </location>
</feature>
<dbReference type="SMART" id="SM00252">
    <property type="entry name" value="SH2"/>
    <property type="match status" value="1"/>
</dbReference>
<evidence type="ECO:0000259" key="3">
    <source>
        <dbReference type="PROSITE" id="PS50001"/>
    </source>
</evidence>
<dbReference type="PROSITE" id="PS50304">
    <property type="entry name" value="TUDOR"/>
    <property type="match status" value="4"/>
</dbReference>
<keyword evidence="7" id="KW-1185">Reference proteome</keyword>
<keyword evidence="1" id="KW-0727">SH2 domain</keyword>
<organism evidence="6 7">
    <name type="scientific">Oikopleura dioica</name>
    <name type="common">Tunicate</name>
    <dbReference type="NCBI Taxonomy" id="34765"/>
    <lineage>
        <taxon>Eukaryota</taxon>
        <taxon>Metazoa</taxon>
        <taxon>Chordata</taxon>
        <taxon>Tunicata</taxon>
        <taxon>Appendicularia</taxon>
        <taxon>Copelata</taxon>
        <taxon>Oikopleuridae</taxon>
        <taxon>Oikopleura</taxon>
    </lineage>
</organism>
<dbReference type="InterPro" id="IPR000219">
    <property type="entry name" value="DH_dom"/>
</dbReference>
<reference evidence="6 7" key="1">
    <citation type="submission" date="2021-04" db="EMBL/GenBank/DDBJ databases">
        <authorList>
            <person name="Bliznina A."/>
        </authorList>
    </citation>
    <scope>NUCLEOTIDE SEQUENCE [LARGE SCALE GENOMIC DNA]</scope>
</reference>
<evidence type="ECO:0000256" key="1">
    <source>
        <dbReference type="PROSITE-ProRule" id="PRU00191"/>
    </source>
</evidence>
<evidence type="ECO:0000313" key="7">
    <source>
        <dbReference type="Proteomes" id="UP001158576"/>
    </source>
</evidence>
<dbReference type="CDD" id="cd20379">
    <property type="entry name" value="Tudor_dTUD-like"/>
    <property type="match status" value="4"/>
</dbReference>
<feature type="domain" description="Tudor" evidence="5">
    <location>
        <begin position="1315"/>
        <end position="1373"/>
    </location>
</feature>
<dbReference type="Gene3D" id="3.30.505.10">
    <property type="entry name" value="SH2 domain"/>
    <property type="match status" value="1"/>
</dbReference>
<feature type="domain" description="SH2" evidence="3">
    <location>
        <begin position="704"/>
        <end position="809"/>
    </location>
</feature>
<feature type="domain" description="Tudor" evidence="5">
    <location>
        <begin position="2034"/>
        <end position="2092"/>
    </location>
</feature>
<dbReference type="Gene3D" id="1.20.900.10">
    <property type="entry name" value="Dbl homology (DH) domain"/>
    <property type="match status" value="1"/>
</dbReference>
<feature type="compositionally biased region" description="Acidic residues" evidence="2">
    <location>
        <begin position="2625"/>
        <end position="2634"/>
    </location>
</feature>
<dbReference type="SUPFAM" id="SSF55550">
    <property type="entry name" value="SH2 domain"/>
    <property type="match status" value="1"/>
</dbReference>
<dbReference type="InterPro" id="IPR000980">
    <property type="entry name" value="SH2"/>
</dbReference>
<dbReference type="PROSITE" id="PS50001">
    <property type="entry name" value="SH2"/>
    <property type="match status" value="1"/>
</dbReference>
<proteinExistence type="predicted"/>
<dbReference type="InterPro" id="IPR035899">
    <property type="entry name" value="DBL_dom_sf"/>
</dbReference>
<dbReference type="PROSITE" id="PS50010">
    <property type="entry name" value="DH_2"/>
    <property type="match status" value="1"/>
</dbReference>
<feature type="compositionally biased region" description="Basic and acidic residues" evidence="2">
    <location>
        <begin position="2611"/>
        <end position="2624"/>
    </location>
</feature>
<evidence type="ECO:0000256" key="2">
    <source>
        <dbReference type="SAM" id="MobiDB-lite"/>
    </source>
</evidence>
<name>A0ABN7T9I8_OIKDI</name>
<sequence length="2696" mass="305051">MYGKIFEMLAMVGRMGKPTDFDKRALDWQFQFLSKNLKSGHILCNLLDEVISGCFHRRNISIDASPQVDAREESSRRNARNFFNVLAEEFAYINPRIGETDLFTLPLLPRDDVKRDYLLELLCALSGIPEMNRLNGVTKIQHFPITSQFRSRPRFDFNGDLGEIGVPYDPVASDFYNEVPPTPYDEVPEDDVPPAIPPRPLSTLSRLSVMDADVPIPVYDANPSDLYTVLMSPYDMDSLGGDVEEDGVQTGAYMGQQQIYGIPGQIEIRTRIIDELVSSELTYLSLLRDIDQHWIKPLSEILSKEDMKAVFINLMKIKEIHEDFYKDIKRESEKQFESRKISECFLKMMSNLLEYKEYLTKIESAKDKMKLIDRDADKNPAYKKALHVIRTNAEQSRIICKREVQEALVIPMERLCRYPLFVERLINKSGPEHPDYDNLKIVFDLLKEINSYVNACSGDNTGILERNKISRRTGVPTKEFGFPLRTKDKTQYKEGLNADKVSKDGEKLNWEKIEVFVFHTVLVIVGFERNAKAFLINVIKFEHIVNAGNNKPEVSQPEESRAVLRQRSQWKVRVKTTYGRSINYEIKFPTEQFAKTFHARLSNVYQTYTKNMKQGWTAFNIPLGYNCQNYFPKISCCKICKKLFNGLEMQGFRSTKFPNIYVHEGCIENVQTYRRPEENPYSVDPTEAHDFHDKNHRELKEKPYYVGMMERDQARRILEQSSAGQFLVRDRAGADVKQAPYAVSMVTWEKKQRHMKIFQEKSSTSLRPKYYFCEQHKYSSPVELINAFSFEKDLNDAFNDLRGNFTGPARIPDHLRFSVCNELTSGMKLKDLPKKKWPGRDDGYVKMAVSVVEADCIWLFQQSDPEGEQIDEICLRFGDADKVDVPAKDIVIGECYVILAEDEETGEEYYCRGVVESSSLLKFRIARVCDHGYATQFKKAYKLTEELSEFAPFVRRCTPAVWPENLTPETENLNVLFHATKEDPEITVVTIRQPRDKSADNSVVSESGAFSTSDKAEEPAVKPSLNCIAYTRFAGNDFFVSDITRMGDQIFAVGYAPEVDNDWIDEFTETLNEIKGDEAKVIEAPKVGDFCISPTEDGNSRAQITTIDEKGFTLLWIDFGYLSTTKNSEDLWEVAKEFSRPAACSLLKFSSDDSMFVKDLVKQLEDSTEDIKITVAPVEFDEVTGITLVEPANKKLPDSHANVQDSAVSSSIEYASSKASEAKDQAEAKYEEETVTGSTIIEKSTTTDAAVDSKILVTPAQTEKLVIPIPQSISADITQFCPEKGFLVARLDDSFEVSDARLQTEVQKLQKLSRAPEVGDFIVAKWDEDDRWYRACVVSEDKDSFVVFFVDYGNNAVIEKSYIADSCREIEKEQAAEPMGFFWVDTGYRFIGDMGAISSYLDELYEDPAAEKQVVEIERLGTNKVSATIYVDGKNIVLSDKLSNSFTPKNSVGSLSKPEDEVKEVSSERSSFPSVPEEEPSSNIEKDNEPEEKDKENLCLEGRVNIIPYARYSGPDKPFVVLDIVQKCGKYFVVGNETDLDISWIENITESLDTISNKKPIASPKVGDFCISPTSDGTSRGQIMGISGDEKFEILWIDFGYFSTIKGAENLWEVTSEFGRPAACSLLDFEDEDDEFFEKMTKALDENPELEIGPAFISCDEETGITRVRSEKKEAVNIKPPLTPALEEAPEKASDLKIPVPVEATDVIIEEFVPERGFIVLLTNTEEKLTAIQTHLDEAAPSQSPLLELPNVGDFIIAQWDEDNCWYRAYVVEKTDSSFKVFFVDFGNEAEISNDKCPKSCREILDTQCDEPMMSFMVHSGWVFDGDRDAVNAYLEEIYDKAEMAKKLQAIKVTGPISASALILVDGVDILDMFPGKFKSEGMSTSSKDDEEEQEEDSKPVLDSDKFEESNNSKINNLELEQSVEEESNQADEIASVADESDVEKSEENSSLEDPTASKNVENTKDAPSESAPGDSDPKVVIQIPSSDKLVVGIQEFCAEKGFLVARVDESSELEGLDDRLQSEALKLQQLSHPPAIGDFIIAKWEEDDRWYRAFVQSEDENNILVFFTDYGNCAEITKSCVGDSCRKIDEAQAREPMFFFWVNIRCPFNGEEETVNQFLDDIYENNKVKKEIEGVVQSGPNSASAKVLIDGEDIVLMDKFSGMFEGETSEEPEVIPKTEIYEEEVPLVEKHSLPSISEDEEPISESCGSEKATEQVEEMAEEGSNRVNLIRYESYSGPSQSLLVSDVVRMNGQYYVIGSVADSDLDWTESFTESLDAIKNKKQIMNPKIGDFCISPTPDGNSRAQIIDINSGGEFVLLWIDFGYSSSVKKAEDLWEVSAEYARPAAFSMLSFADAEDKYFEDLNQSLDENPDFVIQPTTVSCNEETGVTRVSLAEEEEPKKNTPESPALEEASDQRLTIPLRGDEDTQIQAFDKNGFLIARGDPEERLDVLQEELEKCAPHQDRLLELPEEGDFIIAQWDEDKSWYRACVMEKKDHIFTVFFVDYGNETEIKNENYEQSCRKITEEQCKEPMMYFFVQSGWQFDGDEQAVNNFLDEIYSKEGMPKTIQNVNATGPVTADALILVDGVDIIEKFPGSFMKKDRQSIQSNAVEKDAQPLIDAEKMDDLDENDDTTSEQIDNTVVAPSTSDSESSSEESDNKLRVAFEKAADLMHVTAPQHTKEEWLAWIKRGVKEIE</sequence>
<dbReference type="SUPFAM" id="SSF63748">
    <property type="entry name" value="Tudor/PWWP/MBT"/>
    <property type="match status" value="5"/>
</dbReference>
<feature type="compositionally biased region" description="Basic and acidic residues" evidence="2">
    <location>
        <begin position="1484"/>
        <end position="1495"/>
    </location>
</feature>
<dbReference type="InterPro" id="IPR036860">
    <property type="entry name" value="SH2_dom_sf"/>
</dbReference>
<feature type="domain" description="Tudor" evidence="5">
    <location>
        <begin position="2469"/>
        <end position="2527"/>
    </location>
</feature>
<dbReference type="SUPFAM" id="SSF48065">
    <property type="entry name" value="DBL homology domain (DH-domain)"/>
    <property type="match status" value="1"/>
</dbReference>
<feature type="region of interest" description="Disordered" evidence="2">
    <location>
        <begin position="2391"/>
        <end position="2416"/>
    </location>
</feature>